<feature type="domain" description="Core" evidence="3">
    <location>
        <begin position="5"/>
        <end position="104"/>
    </location>
</feature>
<dbReference type="InterPro" id="IPR000361">
    <property type="entry name" value="ATAP_core_dom"/>
</dbReference>
<evidence type="ECO:0000256" key="1">
    <source>
        <dbReference type="ARBA" id="ARBA00022723"/>
    </source>
</evidence>
<keyword evidence="2" id="KW-0408">Iron</keyword>
<dbReference type="InterPro" id="IPR035903">
    <property type="entry name" value="HesB-like_dom_sf"/>
</dbReference>
<reference evidence="4 5" key="1">
    <citation type="submission" date="2018-08" db="EMBL/GenBank/DDBJ databases">
        <title>Complete genome sequencing of Blastochloris tepida GI.</title>
        <authorList>
            <person name="Tsukatani Y."/>
            <person name="Mori H."/>
        </authorList>
    </citation>
    <scope>NUCLEOTIDE SEQUENCE [LARGE SCALE GENOMIC DNA]</scope>
    <source>
        <strain evidence="4 5">GI</strain>
    </source>
</reference>
<dbReference type="PROSITE" id="PS01152">
    <property type="entry name" value="HESB"/>
    <property type="match status" value="1"/>
</dbReference>
<protein>
    <submittedName>
        <fullName evidence="4">Heme biosynthesis protein HemY</fullName>
    </submittedName>
</protein>
<evidence type="ECO:0000256" key="2">
    <source>
        <dbReference type="ARBA" id="ARBA00023004"/>
    </source>
</evidence>
<keyword evidence="5" id="KW-1185">Reference proteome</keyword>
<dbReference type="Pfam" id="PF01521">
    <property type="entry name" value="Fe-S_biosyn"/>
    <property type="match status" value="1"/>
</dbReference>
<dbReference type="OrthoDB" id="9801228at2"/>
<dbReference type="InterPro" id="IPR017870">
    <property type="entry name" value="FeS_cluster_insertion_CS"/>
</dbReference>
<accession>A0A348FYZ9</accession>
<dbReference type="GO" id="GO:0005506">
    <property type="term" value="F:iron ion binding"/>
    <property type="evidence" value="ECO:0007669"/>
    <property type="project" value="TreeGrafter"/>
</dbReference>
<evidence type="ECO:0000313" key="5">
    <source>
        <dbReference type="Proteomes" id="UP000266934"/>
    </source>
</evidence>
<dbReference type="NCBIfam" id="NF010147">
    <property type="entry name" value="PRK13623.1"/>
    <property type="match status" value="1"/>
</dbReference>
<dbReference type="EMBL" id="AP018907">
    <property type="protein sequence ID" value="BBF92532.1"/>
    <property type="molecule type" value="Genomic_DNA"/>
</dbReference>
<dbReference type="GO" id="GO:0051537">
    <property type="term" value="F:2 iron, 2 sulfur cluster binding"/>
    <property type="evidence" value="ECO:0007669"/>
    <property type="project" value="TreeGrafter"/>
</dbReference>
<dbReference type="InterPro" id="IPR016092">
    <property type="entry name" value="ATAP"/>
</dbReference>
<organism evidence="4 5">
    <name type="scientific">Blastochloris tepida</name>
    <dbReference type="NCBI Taxonomy" id="2233851"/>
    <lineage>
        <taxon>Bacteria</taxon>
        <taxon>Pseudomonadati</taxon>
        <taxon>Pseudomonadota</taxon>
        <taxon>Alphaproteobacteria</taxon>
        <taxon>Hyphomicrobiales</taxon>
        <taxon>Blastochloridaceae</taxon>
        <taxon>Blastochloris</taxon>
    </lineage>
</organism>
<keyword evidence="1" id="KW-0479">Metal-binding</keyword>
<evidence type="ECO:0000259" key="3">
    <source>
        <dbReference type="Pfam" id="PF01521"/>
    </source>
</evidence>
<dbReference type="SUPFAM" id="SSF89360">
    <property type="entry name" value="HesB-like domain"/>
    <property type="match status" value="1"/>
</dbReference>
<proteinExistence type="predicted"/>
<sequence length="109" mass="11457">MATGITVTPRAAKRILKVLASEPAGSVLRVSVEGGGCTGFQYKFVCDQQKTADDIVIEQDGAVVVIDPISLQYIDGSKLDFVEDLIGSAFRVDNPNATAKCGCGTSFSI</sequence>
<gene>
    <name evidence="4" type="ORF">BLTE_12170</name>
</gene>
<dbReference type="AlphaFoldDB" id="A0A348FYZ9"/>
<dbReference type="RefSeq" id="WP_126398485.1">
    <property type="nucleotide sequence ID" value="NZ_AP018907.1"/>
</dbReference>
<dbReference type="Gene3D" id="2.60.300.12">
    <property type="entry name" value="HesB-like domain"/>
    <property type="match status" value="1"/>
</dbReference>
<dbReference type="KEGG" id="blag:BLTE_12170"/>
<evidence type="ECO:0000313" key="4">
    <source>
        <dbReference type="EMBL" id="BBF92532.1"/>
    </source>
</evidence>
<dbReference type="NCBIfam" id="TIGR00049">
    <property type="entry name" value="iron-sulfur cluster assembly accessory protein"/>
    <property type="match status" value="1"/>
</dbReference>
<name>A0A348FYZ9_9HYPH</name>
<dbReference type="PANTHER" id="PTHR43011">
    <property type="entry name" value="IRON-SULFUR CLUSTER ASSEMBLY 2 HOMOLOG, MITOCHONDRIAL"/>
    <property type="match status" value="1"/>
</dbReference>
<dbReference type="FunFam" id="2.60.300.12:FF:000006">
    <property type="entry name" value="Iron-sulfur cluster assembly 2 mitochondrial"/>
    <property type="match status" value="1"/>
</dbReference>
<dbReference type="GO" id="GO:0016226">
    <property type="term" value="P:iron-sulfur cluster assembly"/>
    <property type="evidence" value="ECO:0007669"/>
    <property type="project" value="InterPro"/>
</dbReference>
<dbReference type="Proteomes" id="UP000266934">
    <property type="component" value="Chromosome"/>
</dbReference>
<dbReference type="GO" id="GO:0051539">
    <property type="term" value="F:4 iron, 4 sulfur cluster binding"/>
    <property type="evidence" value="ECO:0007669"/>
    <property type="project" value="TreeGrafter"/>
</dbReference>
<dbReference type="GO" id="GO:1990229">
    <property type="term" value="C:iron-sulfur cluster assembly complex"/>
    <property type="evidence" value="ECO:0007669"/>
    <property type="project" value="UniProtKB-ARBA"/>
</dbReference>
<dbReference type="PANTHER" id="PTHR43011:SF1">
    <property type="entry name" value="IRON-SULFUR CLUSTER ASSEMBLY 2 HOMOLOG, MITOCHONDRIAL"/>
    <property type="match status" value="1"/>
</dbReference>